<dbReference type="Proteomes" id="UP000283587">
    <property type="component" value="Unassembled WGS sequence"/>
</dbReference>
<protein>
    <recommendedName>
        <fullName evidence="4">DUF2946 domain-containing protein</fullName>
    </recommendedName>
</protein>
<evidence type="ECO:0000313" key="2">
    <source>
        <dbReference type="EMBL" id="RJL11092.1"/>
    </source>
</evidence>
<gene>
    <name evidence="2" type="ORF">D3P05_13445</name>
</gene>
<sequence>MMLHALLVLALVLSGTVPQGMMRSPDPEATGFVLCTAHGPQEIQVAAAELFAESFAESPGQTPAGHLPEADHKPAPCLPVTLSFAAVQSWQEALSRPAEFAAFRPEITQPRATPLAPPPAHRPRAPPALA</sequence>
<proteinExistence type="predicted"/>
<feature type="compositionally biased region" description="Pro residues" evidence="1">
    <location>
        <begin position="115"/>
        <end position="130"/>
    </location>
</feature>
<comment type="caution">
    <text evidence="2">The sequence shown here is derived from an EMBL/GenBank/DDBJ whole genome shotgun (WGS) entry which is preliminary data.</text>
</comment>
<evidence type="ECO:0000313" key="3">
    <source>
        <dbReference type="Proteomes" id="UP000283587"/>
    </source>
</evidence>
<reference evidence="3" key="1">
    <citation type="submission" date="2018-09" db="EMBL/GenBank/DDBJ databases">
        <title>Paracoccus onubensis nov. sp. a moderate halophilic bacterium isolated from Gruta de las Maravillas (Aracena, Spain).</title>
        <authorList>
            <person name="Jurado V."/>
            <person name="Gutierrez-Patricio S."/>
            <person name="Gonzalez-Pimentel J.L."/>
            <person name="Miller A.Z."/>
            <person name="Laiz L."/>
            <person name="Saiz-Jimenez C."/>
        </authorList>
    </citation>
    <scope>NUCLEOTIDE SEQUENCE [LARGE SCALE GENOMIC DNA]</scope>
    <source>
        <strain evidence="3">DSM 26381</strain>
    </source>
</reference>
<name>A0A419A5L6_9RHOB</name>
<accession>A0A419A5L6</accession>
<organism evidence="2 3">
    <name type="scientific">Paracoccus siganidrum</name>
    <dbReference type="NCBI Taxonomy" id="1276757"/>
    <lineage>
        <taxon>Bacteria</taxon>
        <taxon>Pseudomonadati</taxon>
        <taxon>Pseudomonadota</taxon>
        <taxon>Alphaproteobacteria</taxon>
        <taxon>Rhodobacterales</taxon>
        <taxon>Paracoccaceae</taxon>
        <taxon>Paracoccus</taxon>
    </lineage>
</organism>
<evidence type="ECO:0000256" key="1">
    <source>
        <dbReference type="SAM" id="MobiDB-lite"/>
    </source>
</evidence>
<keyword evidence="3" id="KW-1185">Reference proteome</keyword>
<feature type="region of interest" description="Disordered" evidence="1">
    <location>
        <begin position="101"/>
        <end position="130"/>
    </location>
</feature>
<dbReference type="AlphaFoldDB" id="A0A419A5L6"/>
<evidence type="ECO:0008006" key="4">
    <source>
        <dbReference type="Google" id="ProtNLM"/>
    </source>
</evidence>
<dbReference type="EMBL" id="QZEW01000055">
    <property type="protein sequence ID" value="RJL11092.1"/>
    <property type="molecule type" value="Genomic_DNA"/>
</dbReference>